<dbReference type="RefSeq" id="WP_345460771.1">
    <property type="nucleotide sequence ID" value="NZ_BAABRP010000001.1"/>
</dbReference>
<evidence type="ECO:0000313" key="8">
    <source>
        <dbReference type="Proteomes" id="UP001401887"/>
    </source>
</evidence>
<keyword evidence="8" id="KW-1185">Reference proteome</keyword>
<protein>
    <submittedName>
        <fullName evidence="7">Inner membrane transporter YedA</fullName>
    </submittedName>
</protein>
<dbReference type="PANTHER" id="PTHR32322:SF9">
    <property type="entry name" value="AMINO-ACID METABOLITE EFFLUX PUMP-RELATED"/>
    <property type="match status" value="1"/>
</dbReference>
<feature type="transmembrane region" description="Helical" evidence="5">
    <location>
        <begin position="33"/>
        <end position="51"/>
    </location>
</feature>
<feature type="transmembrane region" description="Helical" evidence="5">
    <location>
        <begin position="121"/>
        <end position="140"/>
    </location>
</feature>
<keyword evidence="2 5" id="KW-0812">Transmembrane</keyword>
<evidence type="ECO:0000256" key="5">
    <source>
        <dbReference type="SAM" id="Phobius"/>
    </source>
</evidence>
<evidence type="ECO:0000259" key="6">
    <source>
        <dbReference type="Pfam" id="PF00892"/>
    </source>
</evidence>
<sequence length="291" mass="30437">MTRSDVFQMLLLSAVWGVSFLLIRVAGEAFPPLWVALLRSLFGVLVLGLALRLGGHRLPPLRLWRPLLLVALLNNVVPWTFFAWGEQTVSSNIAAVLNATTPLFSLLIGLGLRDTSLGTRLLLGVLLGFGGVGLTVLGGVHGGHATLFGVLIITAASVSYAVATAVAKRTLGGLNPIGLATTQLGLSTLMLLPLALAGAPPARVDFAAWAAMLVLGVFGSGLAYLLYYGLLARVSATQVLAVTYVLPVWGLFWAAVAGERPSWLSAVGVAVVLAGLLLMNAPPRRSRPAHA</sequence>
<dbReference type="PANTHER" id="PTHR32322">
    <property type="entry name" value="INNER MEMBRANE TRANSPORTER"/>
    <property type="match status" value="1"/>
</dbReference>
<dbReference type="InterPro" id="IPR000620">
    <property type="entry name" value="EamA_dom"/>
</dbReference>
<feature type="transmembrane region" description="Helical" evidence="5">
    <location>
        <begin position="206"/>
        <end position="227"/>
    </location>
</feature>
<evidence type="ECO:0000313" key="7">
    <source>
        <dbReference type="EMBL" id="GAA5511929.1"/>
    </source>
</evidence>
<evidence type="ECO:0000256" key="3">
    <source>
        <dbReference type="ARBA" id="ARBA00022989"/>
    </source>
</evidence>
<organism evidence="7 8">
    <name type="scientific">Deinococcus carri</name>
    <dbReference type="NCBI Taxonomy" id="1211323"/>
    <lineage>
        <taxon>Bacteria</taxon>
        <taxon>Thermotogati</taxon>
        <taxon>Deinococcota</taxon>
        <taxon>Deinococci</taxon>
        <taxon>Deinococcales</taxon>
        <taxon>Deinococcaceae</taxon>
        <taxon>Deinococcus</taxon>
    </lineage>
</organism>
<dbReference type="EMBL" id="BAABRP010000001">
    <property type="protein sequence ID" value="GAA5511929.1"/>
    <property type="molecule type" value="Genomic_DNA"/>
</dbReference>
<evidence type="ECO:0000256" key="2">
    <source>
        <dbReference type="ARBA" id="ARBA00022692"/>
    </source>
</evidence>
<dbReference type="InterPro" id="IPR037185">
    <property type="entry name" value="EmrE-like"/>
</dbReference>
<keyword evidence="4 5" id="KW-0472">Membrane</keyword>
<feature type="transmembrane region" description="Helical" evidence="5">
    <location>
        <begin position="7"/>
        <end position="27"/>
    </location>
</feature>
<feature type="transmembrane region" description="Helical" evidence="5">
    <location>
        <begin position="63"/>
        <end position="81"/>
    </location>
</feature>
<feature type="transmembrane region" description="Helical" evidence="5">
    <location>
        <begin position="93"/>
        <end position="112"/>
    </location>
</feature>
<reference evidence="7 8" key="1">
    <citation type="submission" date="2024-02" db="EMBL/GenBank/DDBJ databases">
        <title>Deinococcus carri NBRC 110142.</title>
        <authorList>
            <person name="Ichikawa N."/>
            <person name="Katano-Makiyama Y."/>
            <person name="Hidaka K."/>
        </authorList>
    </citation>
    <scope>NUCLEOTIDE SEQUENCE [LARGE SCALE GENOMIC DNA]</scope>
    <source>
        <strain evidence="7 8">NBRC 110142</strain>
    </source>
</reference>
<feature type="transmembrane region" description="Helical" evidence="5">
    <location>
        <begin position="262"/>
        <end position="281"/>
    </location>
</feature>
<dbReference type="Proteomes" id="UP001401887">
    <property type="component" value="Unassembled WGS sequence"/>
</dbReference>
<dbReference type="InterPro" id="IPR050638">
    <property type="entry name" value="AA-Vitamin_Transporters"/>
</dbReference>
<evidence type="ECO:0000256" key="4">
    <source>
        <dbReference type="ARBA" id="ARBA00023136"/>
    </source>
</evidence>
<dbReference type="Pfam" id="PF00892">
    <property type="entry name" value="EamA"/>
    <property type="match status" value="2"/>
</dbReference>
<feature type="transmembrane region" description="Helical" evidence="5">
    <location>
        <begin position="146"/>
        <end position="167"/>
    </location>
</feature>
<dbReference type="SUPFAM" id="SSF103481">
    <property type="entry name" value="Multidrug resistance efflux transporter EmrE"/>
    <property type="match status" value="2"/>
</dbReference>
<proteinExistence type="predicted"/>
<comment type="subcellular location">
    <subcellularLocation>
        <location evidence="1">Membrane</location>
        <topology evidence="1">Multi-pass membrane protein</topology>
    </subcellularLocation>
</comment>
<evidence type="ECO:0000256" key="1">
    <source>
        <dbReference type="ARBA" id="ARBA00004141"/>
    </source>
</evidence>
<name>A0ABP9W3J5_9DEIO</name>
<feature type="transmembrane region" description="Helical" evidence="5">
    <location>
        <begin position="239"/>
        <end position="256"/>
    </location>
</feature>
<accession>A0ABP9W3J5</accession>
<feature type="transmembrane region" description="Helical" evidence="5">
    <location>
        <begin position="179"/>
        <end position="200"/>
    </location>
</feature>
<keyword evidence="3 5" id="KW-1133">Transmembrane helix</keyword>
<gene>
    <name evidence="7" type="primary">yedA_1</name>
    <name evidence="7" type="ORF">Dcar01_00643</name>
</gene>
<feature type="domain" description="EamA" evidence="6">
    <location>
        <begin position="7"/>
        <end position="136"/>
    </location>
</feature>
<comment type="caution">
    <text evidence="7">The sequence shown here is derived from an EMBL/GenBank/DDBJ whole genome shotgun (WGS) entry which is preliminary data.</text>
</comment>
<feature type="domain" description="EamA" evidence="6">
    <location>
        <begin position="148"/>
        <end position="280"/>
    </location>
</feature>